<dbReference type="RefSeq" id="WP_173056920.1">
    <property type="nucleotide sequence ID" value="NZ_BAABGO010000001.1"/>
</dbReference>
<dbReference type="Proteomes" id="UP000482800">
    <property type="component" value="Unassembled WGS sequence"/>
</dbReference>
<evidence type="ECO:0000313" key="2">
    <source>
        <dbReference type="Proteomes" id="UP000482800"/>
    </source>
</evidence>
<sequence length="87" mass="8334">MADVAFVTGERGATCGGWCGPAFGYSPGAWGGWGSGLSKTGGLGPSGGALRSATRGCAAVSAWLGSTWMAAVSGSTAGMTAVSDSRA</sequence>
<accession>A0A6V8KAG9</accession>
<dbReference type="AlphaFoldDB" id="A0A6V8KAG9"/>
<protein>
    <submittedName>
        <fullName evidence="1">Uncharacterized protein</fullName>
    </submittedName>
</protein>
<dbReference type="EMBL" id="BLPF01000001">
    <property type="protein sequence ID" value="GFJ79378.1"/>
    <property type="molecule type" value="Genomic_DNA"/>
</dbReference>
<proteinExistence type="predicted"/>
<keyword evidence="2" id="KW-1185">Reference proteome</keyword>
<reference evidence="1 2" key="1">
    <citation type="submission" date="2020-03" db="EMBL/GenBank/DDBJ databases">
        <title>Whole genome shotgun sequence of Phytohabitans houttuyneae NBRC 108639.</title>
        <authorList>
            <person name="Komaki H."/>
            <person name="Tamura T."/>
        </authorList>
    </citation>
    <scope>NUCLEOTIDE SEQUENCE [LARGE SCALE GENOMIC DNA]</scope>
    <source>
        <strain evidence="1 2">NBRC 108639</strain>
    </source>
</reference>
<gene>
    <name evidence="1" type="ORF">Phou_035580</name>
</gene>
<comment type="caution">
    <text evidence="1">The sequence shown here is derived from an EMBL/GenBank/DDBJ whole genome shotgun (WGS) entry which is preliminary data.</text>
</comment>
<organism evidence="1 2">
    <name type="scientific">Phytohabitans houttuyneae</name>
    <dbReference type="NCBI Taxonomy" id="1076126"/>
    <lineage>
        <taxon>Bacteria</taxon>
        <taxon>Bacillati</taxon>
        <taxon>Actinomycetota</taxon>
        <taxon>Actinomycetes</taxon>
        <taxon>Micromonosporales</taxon>
        <taxon>Micromonosporaceae</taxon>
    </lineage>
</organism>
<name>A0A6V8KAG9_9ACTN</name>
<reference evidence="1 2" key="2">
    <citation type="submission" date="2020-03" db="EMBL/GenBank/DDBJ databases">
        <authorList>
            <person name="Ichikawa N."/>
            <person name="Kimura A."/>
            <person name="Kitahashi Y."/>
            <person name="Uohara A."/>
        </authorList>
    </citation>
    <scope>NUCLEOTIDE SEQUENCE [LARGE SCALE GENOMIC DNA]</scope>
    <source>
        <strain evidence="1 2">NBRC 108639</strain>
    </source>
</reference>
<evidence type="ECO:0000313" key="1">
    <source>
        <dbReference type="EMBL" id="GFJ79378.1"/>
    </source>
</evidence>